<dbReference type="PANTHER" id="PTHR10977:SF3">
    <property type="entry name" value="DIPHOSPHOMEVALONATE DECARBOXYLASE"/>
    <property type="match status" value="1"/>
</dbReference>
<name>T2MEP8_HYDVU</name>
<organism evidence="2">
    <name type="scientific">Hydra vulgaris</name>
    <name type="common">Hydra</name>
    <name type="synonym">Hydra attenuata</name>
    <dbReference type="NCBI Taxonomy" id="6087"/>
    <lineage>
        <taxon>Eukaryota</taxon>
        <taxon>Metazoa</taxon>
        <taxon>Cnidaria</taxon>
        <taxon>Hydrozoa</taxon>
        <taxon>Hydroidolina</taxon>
        <taxon>Anthoathecata</taxon>
        <taxon>Aplanulata</taxon>
        <taxon>Hydridae</taxon>
        <taxon>Hydra</taxon>
    </lineage>
</organism>
<dbReference type="OrthoDB" id="10253702at2759"/>
<reference evidence="2" key="1">
    <citation type="journal article" date="2013" name="Genome Biol. Evol.">
        <title>Punctuated emergences of genetic and phenotypic innovations in eumetazoan, bilaterian, euteleostome, and hominidae ancestors.</title>
        <authorList>
            <person name="Wenger Y."/>
            <person name="Galliot B."/>
        </authorList>
    </citation>
    <scope>NUCLEOTIDE SEQUENCE</scope>
    <source>
        <tissue evidence="2">Whole animals</tissue>
    </source>
</reference>
<dbReference type="PIRSF" id="PIRSF015950">
    <property type="entry name" value="Mev_P_decrbx"/>
    <property type="match status" value="1"/>
</dbReference>
<gene>
    <name evidence="2" type="primary">MVD</name>
</gene>
<dbReference type="GO" id="GO:0004163">
    <property type="term" value="F:diphosphomevalonate decarboxylase activity"/>
    <property type="evidence" value="ECO:0007669"/>
    <property type="project" value="TreeGrafter"/>
</dbReference>
<evidence type="ECO:0000313" key="2">
    <source>
        <dbReference type="EMBL" id="CDG70743.1"/>
    </source>
</evidence>
<protein>
    <submittedName>
        <fullName evidence="2">Diphosphomevalonate decarboxylase</fullName>
    </submittedName>
</protein>
<dbReference type="Gene3D" id="3.30.70.890">
    <property type="entry name" value="GHMP kinase, C-terminal domain"/>
    <property type="match status" value="1"/>
</dbReference>
<proteinExistence type="evidence at transcript level"/>
<evidence type="ECO:0000259" key="1">
    <source>
        <dbReference type="Pfam" id="PF18376"/>
    </source>
</evidence>
<dbReference type="PANTHER" id="PTHR10977">
    <property type="entry name" value="DIPHOSPHOMEVALONATE DECARBOXYLASE"/>
    <property type="match status" value="1"/>
</dbReference>
<dbReference type="Pfam" id="PF18376">
    <property type="entry name" value="MDD_C"/>
    <property type="match status" value="1"/>
</dbReference>
<dbReference type="AlphaFoldDB" id="T2MEP8"/>
<sequence>MYGGFVKWQKGELSDGTDSIAVQVASENHWHGLRVLILVVSSQEKSISSTEGMRRSVKSSPFLQYRVEQCVDERLKLMEEAIQSQNFELFAEITMKESNQLHAVCQDTYPPIIYMNSISHEIVQLITAFNDQKIKAAYTFDAGPNAVLFTLEEYYDELLATLLNYFPPTNSNLENYINHTSSYIHSLTGKEKMFDGIQPHSSALIKIISTKPGPGAHLVSN</sequence>
<dbReference type="InterPro" id="IPR005935">
    <property type="entry name" value="Mev_decarb"/>
</dbReference>
<feature type="domain" description="Mvd1 C-terminal" evidence="1">
    <location>
        <begin position="35"/>
        <end position="217"/>
    </location>
</feature>
<dbReference type="InterPro" id="IPR036554">
    <property type="entry name" value="GHMP_kinase_C_sf"/>
</dbReference>
<accession>T2MEP8</accession>
<dbReference type="GO" id="GO:0005829">
    <property type="term" value="C:cytosol"/>
    <property type="evidence" value="ECO:0007669"/>
    <property type="project" value="TreeGrafter"/>
</dbReference>
<dbReference type="InterPro" id="IPR041431">
    <property type="entry name" value="Mvd1_C"/>
</dbReference>
<dbReference type="SUPFAM" id="SSF55060">
    <property type="entry name" value="GHMP Kinase, C-terminal domain"/>
    <property type="match status" value="1"/>
</dbReference>
<dbReference type="EMBL" id="HAAD01004511">
    <property type="protein sequence ID" value="CDG70743.1"/>
    <property type="molecule type" value="mRNA"/>
</dbReference>
<dbReference type="GO" id="GO:0019287">
    <property type="term" value="P:isopentenyl diphosphate biosynthetic process, mevalonate pathway"/>
    <property type="evidence" value="ECO:0007669"/>
    <property type="project" value="TreeGrafter"/>
</dbReference>
<dbReference type="FunFam" id="3.30.70.890:FF:000015">
    <property type="entry name" value="Diphosphomevalonate decarboxylase"/>
    <property type="match status" value="1"/>
</dbReference>